<proteinExistence type="predicted"/>
<dbReference type="Proteomes" id="UP000596329">
    <property type="component" value="Chromosome"/>
</dbReference>
<sequence length="192" mass="22812">MILPFSTKINGKESYFVEKIIKGLYNNSLISRDKAIELLSPQILSKIIPKKHQSDYIKKAVIYSIQFDKTIEHKPKIHTIREDKKNRWKVGTKIDFFINARQKNMFRFVPVLPVVSTQEFEINWHSSNEKLFVRVYIDGESFARIDFDKELYVSGQMLHLANNDGFDTIEAFFDYFNKDYKGKIIHWTNFKY</sequence>
<protein>
    <submittedName>
        <fullName evidence="1">Uncharacterized protein</fullName>
    </submittedName>
</protein>
<dbReference type="RefSeq" id="WP_063742626.1">
    <property type="nucleotide sequence ID" value="NZ_CP059075.1"/>
</dbReference>
<organism evidence="1 2">
    <name type="scientific">Flavobacterium psychrophilum</name>
    <dbReference type="NCBI Taxonomy" id="96345"/>
    <lineage>
        <taxon>Bacteria</taxon>
        <taxon>Pseudomonadati</taxon>
        <taxon>Bacteroidota</taxon>
        <taxon>Flavobacteriia</taxon>
        <taxon>Flavobacteriales</taxon>
        <taxon>Flavobacteriaceae</taxon>
        <taxon>Flavobacterium</taxon>
    </lineage>
</organism>
<accession>A0A7U2NHS2</accession>
<evidence type="ECO:0000313" key="1">
    <source>
        <dbReference type="EMBL" id="QRE05308.1"/>
    </source>
</evidence>
<dbReference type="EMBL" id="CP059075">
    <property type="protein sequence ID" value="QRE05308.1"/>
    <property type="molecule type" value="Genomic_DNA"/>
</dbReference>
<reference evidence="1 2" key="1">
    <citation type="submission" date="2020-07" db="EMBL/GenBank/DDBJ databases">
        <title>Genomic characterization of Flavobacterium psychrophilum strains.</title>
        <authorList>
            <person name="Castillo D."/>
            <person name="Jorgensen J."/>
            <person name="Middelboe M."/>
        </authorList>
    </citation>
    <scope>NUCLEOTIDE SEQUENCE [LARGE SCALE GENOMIC DNA]</scope>
    <source>
        <strain evidence="1 2">FPS-R7</strain>
    </source>
</reference>
<evidence type="ECO:0000313" key="2">
    <source>
        <dbReference type="Proteomes" id="UP000596329"/>
    </source>
</evidence>
<name>A0A7U2NHS2_FLAPS</name>
<dbReference type="AlphaFoldDB" id="A0A7U2NHS2"/>
<gene>
    <name evidence="1" type="ORF">H0H26_06900</name>
</gene>